<comment type="caution">
    <text evidence="2">The sequence shown here is derived from an EMBL/GenBank/DDBJ whole genome shotgun (WGS) entry which is preliminary data.</text>
</comment>
<proteinExistence type="predicted"/>
<gene>
    <name evidence="2" type="ORF">LCGC14_1796550</name>
</gene>
<feature type="domain" description="Methyltransferase type 11" evidence="1">
    <location>
        <begin position="30"/>
        <end position="78"/>
    </location>
</feature>
<dbReference type="SUPFAM" id="SSF53335">
    <property type="entry name" value="S-adenosyl-L-methionine-dependent methyltransferases"/>
    <property type="match status" value="1"/>
</dbReference>
<reference evidence="2" key="1">
    <citation type="journal article" date="2015" name="Nature">
        <title>Complex archaea that bridge the gap between prokaryotes and eukaryotes.</title>
        <authorList>
            <person name="Spang A."/>
            <person name="Saw J.H."/>
            <person name="Jorgensen S.L."/>
            <person name="Zaremba-Niedzwiedzka K."/>
            <person name="Martijn J."/>
            <person name="Lind A.E."/>
            <person name="van Eijk R."/>
            <person name="Schleper C."/>
            <person name="Guy L."/>
            <person name="Ettema T.J."/>
        </authorList>
    </citation>
    <scope>NUCLEOTIDE SEQUENCE</scope>
</reference>
<dbReference type="EMBL" id="LAZR01017246">
    <property type="protein sequence ID" value="KKM01223.1"/>
    <property type="molecule type" value="Genomic_DNA"/>
</dbReference>
<sequence length="98" mass="11350">MKLNIGCGKKYEPGYCNIDLYETLIVDKLMSAIDLHFEDNSIEEIKAIHLIEHLSFFEAIYALSEFFRVLETGGKLIIETPDLKKVCHHYLDSTKEQK</sequence>
<accession>A0A0F9JQG9</accession>
<organism evidence="2">
    <name type="scientific">marine sediment metagenome</name>
    <dbReference type="NCBI Taxonomy" id="412755"/>
    <lineage>
        <taxon>unclassified sequences</taxon>
        <taxon>metagenomes</taxon>
        <taxon>ecological metagenomes</taxon>
    </lineage>
</organism>
<dbReference type="GO" id="GO:0008757">
    <property type="term" value="F:S-adenosylmethionine-dependent methyltransferase activity"/>
    <property type="evidence" value="ECO:0007669"/>
    <property type="project" value="InterPro"/>
</dbReference>
<dbReference type="Pfam" id="PF08241">
    <property type="entry name" value="Methyltransf_11"/>
    <property type="match status" value="1"/>
</dbReference>
<evidence type="ECO:0000259" key="1">
    <source>
        <dbReference type="Pfam" id="PF08241"/>
    </source>
</evidence>
<feature type="non-terminal residue" evidence="2">
    <location>
        <position position="98"/>
    </location>
</feature>
<dbReference type="InterPro" id="IPR029063">
    <property type="entry name" value="SAM-dependent_MTases_sf"/>
</dbReference>
<dbReference type="Gene3D" id="3.40.50.150">
    <property type="entry name" value="Vaccinia Virus protein VP39"/>
    <property type="match status" value="1"/>
</dbReference>
<dbReference type="AlphaFoldDB" id="A0A0F9JQG9"/>
<name>A0A0F9JQG9_9ZZZZ</name>
<dbReference type="InterPro" id="IPR013216">
    <property type="entry name" value="Methyltransf_11"/>
</dbReference>
<protein>
    <recommendedName>
        <fullName evidence="1">Methyltransferase type 11 domain-containing protein</fullName>
    </recommendedName>
</protein>
<evidence type="ECO:0000313" key="2">
    <source>
        <dbReference type="EMBL" id="KKM01223.1"/>
    </source>
</evidence>